<dbReference type="EMBL" id="RBZM01000005">
    <property type="protein sequence ID" value="RKP54029.1"/>
    <property type="molecule type" value="Genomic_DNA"/>
</dbReference>
<feature type="domain" description="SLH" evidence="3">
    <location>
        <begin position="1367"/>
        <end position="1430"/>
    </location>
</feature>
<gene>
    <name evidence="4" type="ORF">D7Z26_11610</name>
</gene>
<dbReference type="Pfam" id="PF12733">
    <property type="entry name" value="Cadherin-like"/>
    <property type="match status" value="6"/>
</dbReference>
<keyword evidence="1" id="KW-0677">Repeat</keyword>
<feature type="repeat" description="NHL" evidence="2">
    <location>
        <begin position="608"/>
        <end position="639"/>
    </location>
</feature>
<dbReference type="Gene3D" id="2.60.40.10">
    <property type="entry name" value="Immunoglobulins"/>
    <property type="match status" value="1"/>
</dbReference>
<dbReference type="Proteomes" id="UP000282076">
    <property type="component" value="Unassembled WGS sequence"/>
</dbReference>
<dbReference type="InterPro" id="IPR013783">
    <property type="entry name" value="Ig-like_fold"/>
</dbReference>
<comment type="caution">
    <text evidence="4">The sequence shown here is derived from an EMBL/GenBank/DDBJ whole genome shotgun (WGS) entry which is preliminary data.</text>
</comment>
<dbReference type="InterPro" id="IPR056822">
    <property type="entry name" value="TEN_NHL"/>
</dbReference>
<name>A0A494XYC6_9BACL</name>
<reference evidence="4 5" key="1">
    <citation type="submission" date="2018-10" db="EMBL/GenBank/DDBJ databases">
        <title>Cohnella sp. M2MS4P-1, whole genome shotgun sequence.</title>
        <authorList>
            <person name="Tuo L."/>
        </authorList>
    </citation>
    <scope>NUCLEOTIDE SEQUENCE [LARGE SCALE GENOMIC DNA]</scope>
    <source>
        <strain evidence="4 5">M2MS4P-1</strain>
    </source>
</reference>
<feature type="repeat" description="NHL" evidence="2">
    <location>
        <begin position="231"/>
        <end position="266"/>
    </location>
</feature>
<evidence type="ECO:0000256" key="2">
    <source>
        <dbReference type="PROSITE-ProRule" id="PRU00504"/>
    </source>
</evidence>
<accession>A0A494XYC6</accession>
<sequence length="1554" mass="155903">MQKIKQVTTYILVFLFMMTPLPEGFGGKVYAASRNIIVTVAGTGAMGFSGDGGAATSTGIYNPYGVAIDSTGTVYIADSQNYRIRKIDASSGIITTVAGTGFPGFSGDGGLATAAQLGIPYGIAFDSSDNLYIADMSNSRIRKVDKLTGNISTVAGNGSAGFSGDGGSATSAQLSQPLGVAIDGIGNLYIADSANNCVRKVDTSGTITTVAGNGDPASWGWGDGVSDGGLATAGELYYPSGVAIDGDGNLYIADAGNNRIRKVDKATGYISTVAGKGSTGYSGDGGLATAAQLNVPRGIAIDNIGNLFIADRGNHSIRKVDMSTGKISTVAGNGSAGFSGDLGSATSAQLNYPYAIAIGSNGNLYIADSNNQRIRRVGPSNDASLSGLTLSNGSISPAFNPATTSYTASVPNAVSSITVTPTVRDSYATVTVNGTPVTSGSASSAINLSVGDTITLVVTAEDGTVKTYTLTRAISSNASLSGLALSNGSLSPTFASGTTSYVASVANSVSSITVTPTVSDSTATVVVNGTTVTSGSASGTISLSVGAGGNPITIAVTAQDGTTKTYTVTATRASPTGSGGSGSDIISTVAGNGSGGYSGDGGAATSAQLRVPWAVAIDSSGNLYIADAANHRIRKVDKSTGNISTVAGNGSFGYSGDGGLATSAQLNGPRGVAIDSDGNLYIADTGNHRIRKVDPSGIVSTLVGNGVAGYSGDGGAATSAQVSMPYRVATDSVGDLYIVDANNFRIRKVDKLTGNISTLVGNGVRGSGGDGGAATSAQVDFPYGLAFDSLGNLYIADNRGARIRKVDKLTGNINTVAGTGVSGYSGDEGAATLAQLYSPSGLAFDGSDNMYIAEGSNPLIRKVDQSTGIISTVAGNGSNGYSGDGGAATSAELYGPSGLAIDSSGNLIIADTNNNVIRKVGQSHDANLNSLSLSSGSLSPAFVSGTIGYTANVANSVSSITVTPAVSDSTAKVKVNGVPVTNGSTSGAINLAVGSNAPITVLVTAEDGTTTKTYTVTVTRASNSNANLSDLTLSSGSLSPVFASGTISYTSSVANSVSSITVTPTVSDSTATVKVNGTVVSSGSASGAISLSVGSNTISVVATAQDGTTTKTYTVTVTRAPYSNASLNNLTLSSGSLSPAFASGTASYTASVANSVSSIAVTPIVSDSTATMKVNGTVVTSGSASGAISLNVGSNSITIEVMAQDGTTTKTYTVTVTRASATVSGGSSSDSRSHNANLNSLTLSSGSLSSIFTSGTTSYTASVPNGVSSITVTPTVSDSTATVKVNGIPVPSGVASGAISLSVGDNPITITVTAQDGTTTQMYTVTVTRANDKATPPPASDGPILNDKITNVQKVKEADQAALNRTALKPFLDVPADHWSSEAIQVARQLGIIQGRPDGNFHGSDNITRAEFVAMVANALYFDTTSYSGTMFSDTKDHWAGSAIDALTAAGVIQGMGDGSFKPDRQITRGEISAILARLIVFGQTTGNTYFSDTSDSWARQSIDQMAEADIVIGAGDGMFYPKAYSTREQAVAMILRMLTVCRNIDLKLIDVSR</sequence>
<dbReference type="PANTHER" id="PTHR46388">
    <property type="entry name" value="NHL REPEAT-CONTAINING PROTEIN 2"/>
    <property type="match status" value="1"/>
</dbReference>
<keyword evidence="5" id="KW-1185">Reference proteome</keyword>
<dbReference type="InterPro" id="IPR001119">
    <property type="entry name" value="SLH_dom"/>
</dbReference>
<organism evidence="4 5">
    <name type="scientific">Cohnella endophytica</name>
    <dbReference type="NCBI Taxonomy" id="2419778"/>
    <lineage>
        <taxon>Bacteria</taxon>
        <taxon>Bacillati</taxon>
        <taxon>Bacillota</taxon>
        <taxon>Bacilli</taxon>
        <taxon>Bacillales</taxon>
        <taxon>Paenibacillaceae</taxon>
        <taxon>Cohnella</taxon>
    </lineage>
</organism>
<dbReference type="PROSITE" id="PS51272">
    <property type="entry name" value="SLH"/>
    <property type="match status" value="3"/>
</dbReference>
<dbReference type="Pfam" id="PF00395">
    <property type="entry name" value="SLH"/>
    <property type="match status" value="3"/>
</dbReference>
<evidence type="ECO:0000256" key="1">
    <source>
        <dbReference type="ARBA" id="ARBA00022737"/>
    </source>
</evidence>
<proteinExistence type="predicted"/>
<feature type="repeat" description="NHL" evidence="2">
    <location>
        <begin position="288"/>
        <end position="323"/>
    </location>
</feature>
<dbReference type="Pfam" id="PF25021">
    <property type="entry name" value="TEN_NHL"/>
    <property type="match status" value="4"/>
</dbReference>
<feature type="repeat" description="NHL" evidence="2">
    <location>
        <begin position="173"/>
        <end position="204"/>
    </location>
</feature>
<feature type="repeat" description="NHL" evidence="2">
    <location>
        <begin position="665"/>
        <end position="696"/>
    </location>
</feature>
<feature type="repeat" description="NHL" evidence="2">
    <location>
        <begin position="892"/>
        <end position="923"/>
    </location>
</feature>
<dbReference type="OrthoDB" id="9799230at2"/>
<dbReference type="Pfam" id="PF01436">
    <property type="entry name" value="NHL"/>
    <property type="match status" value="4"/>
</dbReference>
<dbReference type="SUPFAM" id="SSF101898">
    <property type="entry name" value="NHL repeat"/>
    <property type="match status" value="2"/>
</dbReference>
<feature type="domain" description="SLH" evidence="3">
    <location>
        <begin position="1432"/>
        <end position="1490"/>
    </location>
</feature>
<dbReference type="SMART" id="SM00564">
    <property type="entry name" value="PQQ"/>
    <property type="match status" value="4"/>
</dbReference>
<dbReference type="Gene3D" id="2.120.10.30">
    <property type="entry name" value="TolB, C-terminal domain"/>
    <property type="match status" value="7"/>
</dbReference>
<dbReference type="Gene3D" id="2.60.40.2340">
    <property type="match status" value="1"/>
</dbReference>
<feature type="domain" description="SLH" evidence="3">
    <location>
        <begin position="1491"/>
        <end position="1549"/>
    </location>
</feature>
<evidence type="ECO:0000313" key="4">
    <source>
        <dbReference type="EMBL" id="RKP54029.1"/>
    </source>
</evidence>
<dbReference type="InterPro" id="IPR001258">
    <property type="entry name" value="NHL_repeat"/>
</dbReference>
<dbReference type="SUPFAM" id="SSF75011">
    <property type="entry name" value="3-carboxy-cis,cis-mucoante lactonizing enzyme"/>
    <property type="match status" value="1"/>
</dbReference>
<dbReference type="CDD" id="cd14953">
    <property type="entry name" value="NHL_like_1"/>
    <property type="match status" value="2"/>
</dbReference>
<dbReference type="InterPro" id="IPR011042">
    <property type="entry name" value="6-blade_b-propeller_TolB-like"/>
</dbReference>
<evidence type="ECO:0000313" key="5">
    <source>
        <dbReference type="Proteomes" id="UP000282076"/>
    </source>
</evidence>
<dbReference type="InterPro" id="IPR025883">
    <property type="entry name" value="Cadherin-like_domain"/>
</dbReference>
<dbReference type="InterPro" id="IPR000033">
    <property type="entry name" value="LDLR_classB_rpt"/>
</dbReference>
<feature type="repeat" description="NHL" evidence="2">
    <location>
        <begin position="61"/>
        <end position="90"/>
    </location>
</feature>
<dbReference type="PROSITE" id="PS51125">
    <property type="entry name" value="NHL"/>
    <property type="match status" value="7"/>
</dbReference>
<dbReference type="PANTHER" id="PTHR46388:SF2">
    <property type="entry name" value="NHL REPEAT-CONTAINING PROTEIN 2"/>
    <property type="match status" value="1"/>
</dbReference>
<dbReference type="RefSeq" id="WP_120977042.1">
    <property type="nucleotide sequence ID" value="NZ_RBZM01000005.1"/>
</dbReference>
<evidence type="ECO:0000259" key="3">
    <source>
        <dbReference type="PROSITE" id="PS51272"/>
    </source>
</evidence>
<dbReference type="SMART" id="SM00135">
    <property type="entry name" value="LY"/>
    <property type="match status" value="7"/>
</dbReference>
<protein>
    <recommendedName>
        <fullName evidence="3">SLH domain-containing protein</fullName>
    </recommendedName>
</protein>
<dbReference type="InterPro" id="IPR018391">
    <property type="entry name" value="PQQ_b-propeller_rpt"/>
</dbReference>